<feature type="transmembrane region" description="Helical" evidence="8">
    <location>
        <begin position="236"/>
        <end position="258"/>
    </location>
</feature>
<evidence type="ECO:0000256" key="2">
    <source>
        <dbReference type="ARBA" id="ARBA00022475"/>
    </source>
</evidence>
<evidence type="ECO:0000256" key="8">
    <source>
        <dbReference type="SAM" id="Phobius"/>
    </source>
</evidence>
<comment type="similarity">
    <text evidence="7">Belongs to the glycosyltransferase 87 family.</text>
</comment>
<dbReference type="EMBL" id="JX649877">
    <property type="protein sequence ID" value="AGC71602.1"/>
    <property type="molecule type" value="Genomic_DNA"/>
</dbReference>
<feature type="transmembrane region" description="Helical" evidence="8">
    <location>
        <begin position="58"/>
        <end position="75"/>
    </location>
</feature>
<feature type="transmembrane region" description="Helical" evidence="8">
    <location>
        <begin position="138"/>
        <end position="159"/>
    </location>
</feature>
<reference evidence="9" key="1">
    <citation type="submission" date="2012-09" db="EMBL/GenBank/DDBJ databases">
        <title>Metagenomic Characterization of a Microbial Community in Wastewater Detects High Levels of Antibiotic Resistance.</title>
        <authorList>
            <person name="Abrams M."/>
            <person name="Caldwell A."/>
            <person name="Vandaei E."/>
            <person name="Lee W."/>
            <person name="Perrott J."/>
            <person name="Khan S.Y."/>
            <person name="Ta J."/>
            <person name="Romero D."/>
            <person name="Nguyen V."/>
            <person name="Pourmand N."/>
            <person name="Ouverney C.C."/>
        </authorList>
    </citation>
    <scope>NUCLEOTIDE SEQUENCE</scope>
</reference>
<protein>
    <recommendedName>
        <fullName evidence="10">DUF2029 domain-containing protein</fullName>
    </recommendedName>
</protein>
<keyword evidence="5 8" id="KW-1133">Transmembrane helix</keyword>
<dbReference type="GO" id="GO:0016758">
    <property type="term" value="F:hexosyltransferase activity"/>
    <property type="evidence" value="ECO:0007669"/>
    <property type="project" value="InterPro"/>
</dbReference>
<keyword evidence="6 8" id="KW-0472">Membrane</keyword>
<sequence length="276" mass="30406">MAEINVRESLKRDVPWVLGIAIFGYATYLAMIFGFGVDSHAYWQAIRGEYYSNAPGTIDAFLYSPAFAQLLWPLAQLPWPVFNMLWMLAATASLTYLLRPLGWRLSVPALLACTPEIFSGNVFWIFAMVVAFGLRFPALWAFVFLTKITPAIGPIWFAMRREWTNVSISAVATVVVVGTSYAIDPEAWFAWIEFLRTHLSSTKGQVGGLSLPPVVRIPLAVALILWGALRTKYWTIPTAMVLATPVFGIASLVVFAGLPRLAVGKASSKSVENDGP</sequence>
<feature type="transmembrane region" description="Helical" evidence="8">
    <location>
        <begin position="110"/>
        <end position="132"/>
    </location>
</feature>
<feature type="transmembrane region" description="Helical" evidence="8">
    <location>
        <begin position="16"/>
        <end position="37"/>
    </location>
</feature>
<keyword evidence="3" id="KW-0808">Transferase</keyword>
<proteinExistence type="inferred from homology"/>
<evidence type="ECO:0000313" key="9">
    <source>
        <dbReference type="EMBL" id="AGC71602.1"/>
    </source>
</evidence>
<comment type="subcellular location">
    <subcellularLocation>
        <location evidence="1">Cell membrane</location>
        <topology evidence="1">Multi-pass membrane protein</topology>
    </subcellularLocation>
</comment>
<accession>L7VRI0</accession>
<dbReference type="GO" id="GO:0005886">
    <property type="term" value="C:plasma membrane"/>
    <property type="evidence" value="ECO:0007669"/>
    <property type="project" value="UniProtKB-SubCell"/>
</dbReference>
<name>L7VRI0_9BACT</name>
<evidence type="ECO:0000256" key="3">
    <source>
        <dbReference type="ARBA" id="ARBA00022679"/>
    </source>
</evidence>
<evidence type="ECO:0000256" key="4">
    <source>
        <dbReference type="ARBA" id="ARBA00022692"/>
    </source>
</evidence>
<organism evidence="9">
    <name type="scientific">uncultured bacterium A1Q1_fos_1053</name>
    <dbReference type="NCBI Taxonomy" id="1256539"/>
    <lineage>
        <taxon>Bacteria</taxon>
        <taxon>environmental samples</taxon>
    </lineage>
</organism>
<keyword evidence="2" id="KW-1003">Cell membrane</keyword>
<evidence type="ECO:0000256" key="1">
    <source>
        <dbReference type="ARBA" id="ARBA00004651"/>
    </source>
</evidence>
<evidence type="ECO:0008006" key="10">
    <source>
        <dbReference type="Google" id="ProtNLM"/>
    </source>
</evidence>
<feature type="transmembrane region" description="Helical" evidence="8">
    <location>
        <begin position="166"/>
        <end position="183"/>
    </location>
</feature>
<feature type="transmembrane region" description="Helical" evidence="8">
    <location>
        <begin position="209"/>
        <end position="229"/>
    </location>
</feature>
<keyword evidence="4 8" id="KW-0812">Transmembrane</keyword>
<dbReference type="InterPro" id="IPR018584">
    <property type="entry name" value="GT87"/>
</dbReference>
<dbReference type="Pfam" id="PF09594">
    <property type="entry name" value="GT87"/>
    <property type="match status" value="1"/>
</dbReference>
<dbReference type="AlphaFoldDB" id="L7VRI0"/>
<evidence type="ECO:0000256" key="7">
    <source>
        <dbReference type="ARBA" id="ARBA00024033"/>
    </source>
</evidence>
<feature type="transmembrane region" description="Helical" evidence="8">
    <location>
        <begin position="81"/>
        <end position="98"/>
    </location>
</feature>
<evidence type="ECO:0000256" key="6">
    <source>
        <dbReference type="ARBA" id="ARBA00023136"/>
    </source>
</evidence>
<evidence type="ECO:0000256" key="5">
    <source>
        <dbReference type="ARBA" id="ARBA00022989"/>
    </source>
</evidence>